<reference evidence="2" key="1">
    <citation type="submission" date="2014-09" db="EMBL/GenBank/DDBJ databases">
        <title>Genome sequence of the luminous mushroom Mycena chlorophos for searching fungal bioluminescence genes.</title>
        <authorList>
            <person name="Tanaka Y."/>
            <person name="Kasuga D."/>
            <person name="Oba Y."/>
            <person name="Hase S."/>
            <person name="Sato K."/>
            <person name="Oba Y."/>
            <person name="Sakakibara Y."/>
        </authorList>
    </citation>
    <scope>NUCLEOTIDE SEQUENCE</scope>
</reference>
<evidence type="ECO:0000256" key="1">
    <source>
        <dbReference type="SAM" id="MobiDB-lite"/>
    </source>
</evidence>
<name>A0ABQ0M8H8_MYCCL</name>
<feature type="compositionally biased region" description="Polar residues" evidence="1">
    <location>
        <begin position="94"/>
        <end position="110"/>
    </location>
</feature>
<gene>
    <name evidence="2" type="ORF">MCHLO_15949</name>
</gene>
<accession>A0ABQ0M8H8</accession>
<dbReference type="EMBL" id="DF849903">
    <property type="protein sequence ID" value="GAT59691.1"/>
    <property type="molecule type" value="Genomic_DNA"/>
</dbReference>
<evidence type="ECO:0008006" key="4">
    <source>
        <dbReference type="Google" id="ProtNLM"/>
    </source>
</evidence>
<feature type="region of interest" description="Disordered" evidence="1">
    <location>
        <begin position="58"/>
        <end position="110"/>
    </location>
</feature>
<keyword evidence="3" id="KW-1185">Reference proteome</keyword>
<proteinExistence type="predicted"/>
<evidence type="ECO:0000313" key="3">
    <source>
        <dbReference type="Proteomes" id="UP000815677"/>
    </source>
</evidence>
<dbReference type="Proteomes" id="UP000815677">
    <property type="component" value="Unassembled WGS sequence"/>
</dbReference>
<protein>
    <recommendedName>
        <fullName evidence="4">C2H2-type domain-containing protein</fullName>
    </recommendedName>
</protein>
<organism evidence="2 3">
    <name type="scientific">Mycena chlorophos</name>
    <name type="common">Agaric fungus</name>
    <name type="synonym">Agaricus chlorophos</name>
    <dbReference type="NCBI Taxonomy" id="658473"/>
    <lineage>
        <taxon>Eukaryota</taxon>
        <taxon>Fungi</taxon>
        <taxon>Dikarya</taxon>
        <taxon>Basidiomycota</taxon>
        <taxon>Agaricomycotina</taxon>
        <taxon>Agaricomycetes</taxon>
        <taxon>Agaricomycetidae</taxon>
        <taxon>Agaricales</taxon>
        <taxon>Marasmiineae</taxon>
        <taxon>Mycenaceae</taxon>
        <taxon>Mycena</taxon>
    </lineage>
</organism>
<feature type="compositionally biased region" description="Low complexity" evidence="1">
    <location>
        <begin position="64"/>
        <end position="74"/>
    </location>
</feature>
<sequence>MPKEPKYIPRYMRNFKFKCGLCGRPLRNLEQSRRIHDGTCPGFKRLHEESVRRINERAAQARATEQTSTAPTTTLDVLIDKQSADSTKEPPKTPSVNKTHAEDAQSSIPT</sequence>
<evidence type="ECO:0000313" key="2">
    <source>
        <dbReference type="EMBL" id="GAT59691.1"/>
    </source>
</evidence>
<feature type="compositionally biased region" description="Basic and acidic residues" evidence="1">
    <location>
        <begin position="78"/>
        <end position="91"/>
    </location>
</feature>